<evidence type="ECO:0000256" key="1">
    <source>
        <dbReference type="ARBA" id="ARBA00011975"/>
    </source>
</evidence>
<dbReference type="PROSITE" id="PS51679">
    <property type="entry name" value="SAM_MT_C5"/>
    <property type="match status" value="1"/>
</dbReference>
<dbReference type="SUPFAM" id="SSF53335">
    <property type="entry name" value="S-adenosyl-L-methionine-dependent methyltransferases"/>
    <property type="match status" value="1"/>
</dbReference>
<dbReference type="InterPro" id="IPR050390">
    <property type="entry name" value="C5-Methyltransferase"/>
</dbReference>
<feature type="active site" evidence="7">
    <location>
        <position position="77"/>
    </location>
</feature>
<dbReference type="Pfam" id="PF00145">
    <property type="entry name" value="DNA_methylase"/>
    <property type="match status" value="2"/>
</dbReference>
<evidence type="ECO:0000313" key="10">
    <source>
        <dbReference type="Proteomes" id="UP001617427"/>
    </source>
</evidence>
<comment type="caution">
    <text evidence="9">The sequence shown here is derived from an EMBL/GenBank/DDBJ whole genome shotgun (WGS) entry which is preliminary data.</text>
</comment>
<dbReference type="GO" id="GO:0008168">
    <property type="term" value="F:methyltransferase activity"/>
    <property type="evidence" value="ECO:0007669"/>
    <property type="project" value="UniProtKB-KW"/>
</dbReference>
<keyword evidence="3 7" id="KW-0808">Transferase</keyword>
<evidence type="ECO:0000256" key="7">
    <source>
        <dbReference type="PROSITE-ProRule" id="PRU01016"/>
    </source>
</evidence>
<organism evidence="9 10">
    <name type="scientific">Herbaspirillum chlorophenolicum</name>
    <dbReference type="NCBI Taxonomy" id="211589"/>
    <lineage>
        <taxon>Bacteria</taxon>
        <taxon>Pseudomonadati</taxon>
        <taxon>Pseudomonadota</taxon>
        <taxon>Betaproteobacteria</taxon>
        <taxon>Burkholderiales</taxon>
        <taxon>Oxalobacteraceae</taxon>
        <taxon>Herbaspirillum</taxon>
    </lineage>
</organism>
<reference evidence="9 10" key="1">
    <citation type="submission" date="2024-10" db="EMBL/GenBank/DDBJ databases">
        <title>The Natural Products Discovery Center: Release of the First 8490 Sequenced Strains for Exploring Actinobacteria Biosynthetic Diversity.</title>
        <authorList>
            <person name="Kalkreuter E."/>
            <person name="Kautsar S.A."/>
            <person name="Yang D."/>
            <person name="Bader C.D."/>
            <person name="Teijaro C.N."/>
            <person name="Fluegel L."/>
            <person name="Davis C.M."/>
            <person name="Simpson J.R."/>
            <person name="Lauterbach L."/>
            <person name="Steele A.D."/>
            <person name="Gui C."/>
            <person name="Meng S."/>
            <person name="Li G."/>
            <person name="Viehrig K."/>
            <person name="Ye F."/>
            <person name="Su P."/>
            <person name="Kiefer A.F."/>
            <person name="Nichols A."/>
            <person name="Cepeda A.J."/>
            <person name="Yan W."/>
            <person name="Fan B."/>
            <person name="Jiang Y."/>
            <person name="Adhikari A."/>
            <person name="Zheng C.-J."/>
            <person name="Schuster L."/>
            <person name="Cowan T.M."/>
            <person name="Smanski M.J."/>
            <person name="Chevrette M.G."/>
            <person name="De Carvalho L.P.S."/>
            <person name="Shen B."/>
        </authorList>
    </citation>
    <scope>NUCLEOTIDE SEQUENCE [LARGE SCALE GENOMIC DNA]</scope>
    <source>
        <strain evidence="9 10">NPDC087045</strain>
    </source>
</reference>
<evidence type="ECO:0000256" key="3">
    <source>
        <dbReference type="ARBA" id="ARBA00022679"/>
    </source>
</evidence>
<protein>
    <recommendedName>
        <fullName evidence="1">DNA (cytosine-5-)-methyltransferase</fullName>
        <ecNumber evidence="1">2.1.1.37</ecNumber>
    </recommendedName>
</protein>
<dbReference type="InterPro" id="IPR018117">
    <property type="entry name" value="C5_DNA_meth_AS"/>
</dbReference>
<keyword evidence="4 7" id="KW-0949">S-adenosyl-L-methionine</keyword>
<keyword evidence="5" id="KW-0680">Restriction system</keyword>
<dbReference type="PANTHER" id="PTHR10629:SF52">
    <property type="entry name" value="DNA (CYTOSINE-5)-METHYLTRANSFERASE 1"/>
    <property type="match status" value="1"/>
</dbReference>
<dbReference type="EC" id="2.1.1.37" evidence="1"/>
<evidence type="ECO:0000256" key="6">
    <source>
        <dbReference type="ARBA" id="ARBA00047422"/>
    </source>
</evidence>
<sequence length="487" mass="51468">MNLRFGSVCSGIEAASVAWHPMGWAAAWFAEIEKFPSTVLAHHYPGVPNLGDMTAIARMVLLGDVEAPDALVGGTPCQAFSVAGMRKGLSDSRGQLTISYVELANAIDTARSLLGKQPAIDIWENVPGVLSSKDNAFGCFLGALAGEDGPIEPPGGRWKNAGCVFGPQRAIAWRILDAQYFGVAQRRRRVFLVASARENFDPAAILFEFEGLRRDTAPRRKKGEDAPAGTLRSSDGGSDVTHAVAGHIQPVAGTLDASFGRLQGCSGQDANHGHSHLVPIAFDTTQVTSRMNFSNPQPGDACHPLAAGAHPPAIAFDCKSSGQNGFGIGDIAGTMRSMSSTTGHANGGGHLAVCVTGEITHTLKAEGFDASEDGTGRGQPIVTYGIRMANTSSNGWGIQEEVTHTLDTTNGVAIGSSMAVRRLTPRECERLQGFPDNYTQVPVRGKPAADGPRYKSLGNSMAVPCMRWIGKRIATYLDNTELLVEAS</sequence>
<dbReference type="EMBL" id="JBIUZV010000007">
    <property type="protein sequence ID" value="MFJ3047009.1"/>
    <property type="molecule type" value="Genomic_DNA"/>
</dbReference>
<dbReference type="Gene3D" id="3.40.50.150">
    <property type="entry name" value="Vaccinia Virus protein VP39"/>
    <property type="match status" value="1"/>
</dbReference>
<dbReference type="PROSITE" id="PS00094">
    <property type="entry name" value="C5_MTASE_1"/>
    <property type="match status" value="1"/>
</dbReference>
<evidence type="ECO:0000256" key="4">
    <source>
        <dbReference type="ARBA" id="ARBA00022691"/>
    </source>
</evidence>
<evidence type="ECO:0000256" key="8">
    <source>
        <dbReference type="SAM" id="MobiDB-lite"/>
    </source>
</evidence>
<dbReference type="GO" id="GO:0032259">
    <property type="term" value="P:methylation"/>
    <property type="evidence" value="ECO:0007669"/>
    <property type="project" value="UniProtKB-KW"/>
</dbReference>
<evidence type="ECO:0000256" key="5">
    <source>
        <dbReference type="ARBA" id="ARBA00022747"/>
    </source>
</evidence>
<feature type="region of interest" description="Disordered" evidence="8">
    <location>
        <begin position="218"/>
        <end position="240"/>
    </location>
</feature>
<comment type="catalytic activity">
    <reaction evidence="6">
        <text>a 2'-deoxycytidine in DNA + S-adenosyl-L-methionine = a 5-methyl-2'-deoxycytidine in DNA + S-adenosyl-L-homocysteine + H(+)</text>
        <dbReference type="Rhea" id="RHEA:13681"/>
        <dbReference type="Rhea" id="RHEA-COMP:11369"/>
        <dbReference type="Rhea" id="RHEA-COMP:11370"/>
        <dbReference type="ChEBI" id="CHEBI:15378"/>
        <dbReference type="ChEBI" id="CHEBI:57856"/>
        <dbReference type="ChEBI" id="CHEBI:59789"/>
        <dbReference type="ChEBI" id="CHEBI:85452"/>
        <dbReference type="ChEBI" id="CHEBI:85454"/>
        <dbReference type="EC" id="2.1.1.37"/>
    </reaction>
</comment>
<keyword evidence="2 7" id="KW-0489">Methyltransferase</keyword>
<dbReference type="Proteomes" id="UP001617427">
    <property type="component" value="Unassembled WGS sequence"/>
</dbReference>
<gene>
    <name evidence="9" type="ORF">ACIPEN_14350</name>
</gene>
<dbReference type="InterPro" id="IPR001525">
    <property type="entry name" value="C5_MeTfrase"/>
</dbReference>
<proteinExistence type="inferred from homology"/>
<evidence type="ECO:0000256" key="2">
    <source>
        <dbReference type="ARBA" id="ARBA00022603"/>
    </source>
</evidence>
<dbReference type="InterPro" id="IPR029063">
    <property type="entry name" value="SAM-dependent_MTases_sf"/>
</dbReference>
<evidence type="ECO:0000313" key="9">
    <source>
        <dbReference type="EMBL" id="MFJ3047009.1"/>
    </source>
</evidence>
<name>A0ABW8F132_9BURK</name>
<dbReference type="PANTHER" id="PTHR10629">
    <property type="entry name" value="CYTOSINE-SPECIFIC METHYLTRANSFERASE"/>
    <property type="match status" value="1"/>
</dbReference>
<comment type="similarity">
    <text evidence="7">Belongs to the class I-like SAM-binding methyltransferase superfamily. C5-methyltransferase family.</text>
</comment>
<dbReference type="Gene3D" id="3.90.120.10">
    <property type="entry name" value="DNA Methylase, subunit A, domain 2"/>
    <property type="match status" value="1"/>
</dbReference>
<dbReference type="RefSeq" id="WP_402701422.1">
    <property type="nucleotide sequence ID" value="NZ_JBIUZV010000007.1"/>
</dbReference>
<accession>A0ABW8F132</accession>
<keyword evidence="10" id="KW-1185">Reference proteome</keyword>